<keyword evidence="7 9" id="KW-0472">Membrane</keyword>
<dbReference type="InterPro" id="IPR002549">
    <property type="entry name" value="AI-2E-like"/>
</dbReference>
<dbReference type="PANTHER" id="PTHR21716:SF53">
    <property type="entry name" value="PERMEASE PERM-RELATED"/>
    <property type="match status" value="1"/>
</dbReference>
<evidence type="ECO:0000256" key="3">
    <source>
        <dbReference type="ARBA" id="ARBA00022448"/>
    </source>
</evidence>
<evidence type="ECO:0008006" key="11">
    <source>
        <dbReference type="Google" id="ProtNLM"/>
    </source>
</evidence>
<name>A0A3B0SU23_9ZZZZ</name>
<keyword evidence="3" id="KW-0813">Transport</keyword>
<feature type="transmembrane region" description="Helical" evidence="9">
    <location>
        <begin position="12"/>
        <end position="31"/>
    </location>
</feature>
<sequence>MVGLMLSLGYRVIGLEFWLLIGLIGGLLNIVPFLGPWIGGILGVLVAISTGDVPTAVWAVVVAVAVQQIDNNFVSPTVLRATVRLHPAVTLGALVLGGAFAGIWGVIIAVPLTATVKILVGHWWRTRVLDQTWEEASEAMFEEAEPSRLLRTGEVPVVEPPHDEADHDGPSTI</sequence>
<protein>
    <recommendedName>
        <fullName evidence="11">AI-2E family transporter</fullName>
    </recommendedName>
</protein>
<proteinExistence type="inferred from homology"/>
<evidence type="ECO:0000313" key="10">
    <source>
        <dbReference type="EMBL" id="VAW09008.1"/>
    </source>
</evidence>
<dbReference type="GO" id="GO:0055085">
    <property type="term" value="P:transmembrane transport"/>
    <property type="evidence" value="ECO:0007669"/>
    <property type="project" value="TreeGrafter"/>
</dbReference>
<dbReference type="GO" id="GO:0005886">
    <property type="term" value="C:plasma membrane"/>
    <property type="evidence" value="ECO:0007669"/>
    <property type="project" value="UniProtKB-SubCell"/>
</dbReference>
<feature type="compositionally biased region" description="Basic and acidic residues" evidence="8">
    <location>
        <begin position="160"/>
        <end position="173"/>
    </location>
</feature>
<gene>
    <name evidence="10" type="ORF">MNBD_ACTINO01-1799</name>
</gene>
<evidence type="ECO:0000256" key="6">
    <source>
        <dbReference type="ARBA" id="ARBA00022989"/>
    </source>
</evidence>
<evidence type="ECO:0000256" key="2">
    <source>
        <dbReference type="ARBA" id="ARBA00009773"/>
    </source>
</evidence>
<comment type="subcellular location">
    <subcellularLocation>
        <location evidence="1">Cell membrane</location>
        <topology evidence="1">Multi-pass membrane protein</topology>
    </subcellularLocation>
</comment>
<accession>A0A3B0SU23</accession>
<keyword evidence="5 9" id="KW-0812">Transmembrane</keyword>
<comment type="similarity">
    <text evidence="2">Belongs to the autoinducer-2 exporter (AI-2E) (TC 2.A.86) family.</text>
</comment>
<dbReference type="EMBL" id="UOEI01000665">
    <property type="protein sequence ID" value="VAW09008.1"/>
    <property type="molecule type" value="Genomic_DNA"/>
</dbReference>
<reference evidence="10" key="1">
    <citation type="submission" date="2018-06" db="EMBL/GenBank/DDBJ databases">
        <authorList>
            <person name="Zhirakovskaya E."/>
        </authorList>
    </citation>
    <scope>NUCLEOTIDE SEQUENCE</scope>
</reference>
<feature type="region of interest" description="Disordered" evidence="8">
    <location>
        <begin position="153"/>
        <end position="173"/>
    </location>
</feature>
<feature type="transmembrane region" description="Helical" evidence="9">
    <location>
        <begin position="37"/>
        <end position="66"/>
    </location>
</feature>
<evidence type="ECO:0000256" key="4">
    <source>
        <dbReference type="ARBA" id="ARBA00022475"/>
    </source>
</evidence>
<evidence type="ECO:0000256" key="5">
    <source>
        <dbReference type="ARBA" id="ARBA00022692"/>
    </source>
</evidence>
<feature type="transmembrane region" description="Helical" evidence="9">
    <location>
        <begin position="87"/>
        <end position="110"/>
    </location>
</feature>
<dbReference type="AlphaFoldDB" id="A0A3B0SU23"/>
<keyword evidence="4" id="KW-1003">Cell membrane</keyword>
<keyword evidence="6 9" id="KW-1133">Transmembrane helix</keyword>
<evidence type="ECO:0000256" key="7">
    <source>
        <dbReference type="ARBA" id="ARBA00023136"/>
    </source>
</evidence>
<evidence type="ECO:0000256" key="9">
    <source>
        <dbReference type="SAM" id="Phobius"/>
    </source>
</evidence>
<evidence type="ECO:0000256" key="1">
    <source>
        <dbReference type="ARBA" id="ARBA00004651"/>
    </source>
</evidence>
<organism evidence="10">
    <name type="scientific">hydrothermal vent metagenome</name>
    <dbReference type="NCBI Taxonomy" id="652676"/>
    <lineage>
        <taxon>unclassified sequences</taxon>
        <taxon>metagenomes</taxon>
        <taxon>ecological metagenomes</taxon>
    </lineage>
</organism>
<dbReference type="Pfam" id="PF01594">
    <property type="entry name" value="AI-2E_transport"/>
    <property type="match status" value="1"/>
</dbReference>
<evidence type="ECO:0000256" key="8">
    <source>
        <dbReference type="SAM" id="MobiDB-lite"/>
    </source>
</evidence>
<dbReference type="PANTHER" id="PTHR21716">
    <property type="entry name" value="TRANSMEMBRANE PROTEIN"/>
    <property type="match status" value="1"/>
</dbReference>